<reference evidence="1" key="1">
    <citation type="submission" date="2023-01" db="EMBL/GenBank/DDBJ databases">
        <title>Human gut microbiome strain richness.</title>
        <authorList>
            <person name="Chen-Liaw A."/>
        </authorList>
    </citation>
    <scope>NUCLEOTIDE SEQUENCE</scope>
    <source>
        <strain evidence="1">B1_m1001713B170214d0_201011</strain>
    </source>
</reference>
<protein>
    <recommendedName>
        <fullName evidence="3">Sigma-70 family RNA polymerase sigma factor</fullName>
    </recommendedName>
</protein>
<evidence type="ECO:0008006" key="3">
    <source>
        <dbReference type="Google" id="ProtNLM"/>
    </source>
</evidence>
<gene>
    <name evidence="1" type="ORF">PM006_20800</name>
</gene>
<dbReference type="InterPro" id="IPR013324">
    <property type="entry name" value="RNA_pol_sigma_r3/r4-like"/>
</dbReference>
<dbReference type="SUPFAM" id="SSF88659">
    <property type="entry name" value="Sigma3 and sigma4 domains of RNA polymerase sigma factors"/>
    <property type="match status" value="1"/>
</dbReference>
<name>A0AAW6AYU5_CLOSY</name>
<evidence type="ECO:0000313" key="1">
    <source>
        <dbReference type="EMBL" id="MDB2002646.1"/>
    </source>
</evidence>
<dbReference type="Proteomes" id="UP001300871">
    <property type="component" value="Unassembled WGS sequence"/>
</dbReference>
<proteinExistence type="predicted"/>
<accession>A0AAW6AYU5</accession>
<organism evidence="1 2">
    <name type="scientific">Clostridium symbiosum</name>
    <name type="common">Bacteroides symbiosus</name>
    <dbReference type="NCBI Taxonomy" id="1512"/>
    <lineage>
        <taxon>Bacteria</taxon>
        <taxon>Bacillati</taxon>
        <taxon>Bacillota</taxon>
        <taxon>Clostridia</taxon>
        <taxon>Lachnospirales</taxon>
        <taxon>Lachnospiraceae</taxon>
        <taxon>Otoolea</taxon>
    </lineage>
</organism>
<comment type="caution">
    <text evidence="1">The sequence shown here is derived from an EMBL/GenBank/DDBJ whole genome shotgun (WGS) entry which is preliminary data.</text>
</comment>
<sequence length="134" mass="16088">MELEKLFSVQKDMNKLKSLYQEMAAHESFNPYKKNIASDMPKGAGRKSFGEWYIEEKERIDREVEYYKEKLQVDRRELDEYISTAPFPECDIIQYRVINGMNWEKIGDLIGMDRRTASRIFYRYVNLPTMPVRK</sequence>
<evidence type="ECO:0000313" key="2">
    <source>
        <dbReference type="Proteomes" id="UP001300871"/>
    </source>
</evidence>
<dbReference type="RefSeq" id="WP_003504693.1">
    <property type="nucleotide sequence ID" value="NZ_CABHNX010000110.1"/>
</dbReference>
<dbReference type="EMBL" id="JAQLGM010000084">
    <property type="protein sequence ID" value="MDB2002646.1"/>
    <property type="molecule type" value="Genomic_DNA"/>
</dbReference>
<dbReference type="AlphaFoldDB" id="A0AAW6AYU5"/>